<dbReference type="CDD" id="cd01949">
    <property type="entry name" value="GGDEF"/>
    <property type="match status" value="1"/>
</dbReference>
<evidence type="ECO:0000313" key="3">
    <source>
        <dbReference type="Proteomes" id="UP000030147"/>
    </source>
</evidence>
<dbReference type="Proteomes" id="UP000030147">
    <property type="component" value="Unassembled WGS sequence"/>
</dbReference>
<dbReference type="eggNOG" id="COG2199">
    <property type="taxonomic scope" value="Bacteria"/>
</dbReference>
<dbReference type="AlphaFoldDB" id="A0A0A2TPD6"/>
<dbReference type="GO" id="GO:0005886">
    <property type="term" value="C:plasma membrane"/>
    <property type="evidence" value="ECO:0007669"/>
    <property type="project" value="TreeGrafter"/>
</dbReference>
<dbReference type="SMART" id="SM00267">
    <property type="entry name" value="GGDEF"/>
    <property type="match status" value="1"/>
</dbReference>
<dbReference type="Gene3D" id="3.10.580.10">
    <property type="entry name" value="CBS-domain"/>
    <property type="match status" value="1"/>
</dbReference>
<keyword evidence="3" id="KW-1185">Reference proteome</keyword>
<proteinExistence type="predicted"/>
<dbReference type="PANTHER" id="PTHR45138">
    <property type="entry name" value="REGULATORY COMPONENTS OF SENSORY TRANSDUCTION SYSTEM"/>
    <property type="match status" value="1"/>
</dbReference>
<dbReference type="GO" id="GO:0052621">
    <property type="term" value="F:diguanylate cyclase activity"/>
    <property type="evidence" value="ECO:0007669"/>
    <property type="project" value="TreeGrafter"/>
</dbReference>
<feature type="domain" description="GGDEF" evidence="1">
    <location>
        <begin position="163"/>
        <end position="317"/>
    </location>
</feature>
<name>A0A0A2TPD6_9BACI</name>
<dbReference type="GO" id="GO:0043709">
    <property type="term" value="P:cell adhesion involved in single-species biofilm formation"/>
    <property type="evidence" value="ECO:0007669"/>
    <property type="project" value="TreeGrafter"/>
</dbReference>
<protein>
    <submittedName>
        <fullName evidence="2">Diguanylate cyclase</fullName>
    </submittedName>
</protein>
<dbReference type="SUPFAM" id="SSF55073">
    <property type="entry name" value="Nucleotide cyclase"/>
    <property type="match status" value="1"/>
</dbReference>
<evidence type="ECO:0000313" key="2">
    <source>
        <dbReference type="EMBL" id="KGP71200.1"/>
    </source>
</evidence>
<dbReference type="InterPro" id="IPR029787">
    <property type="entry name" value="Nucleotide_cyclase"/>
</dbReference>
<dbReference type="PANTHER" id="PTHR45138:SF25">
    <property type="entry name" value="GGDEF DOMAIN PROTEIN"/>
    <property type="match status" value="1"/>
</dbReference>
<reference evidence="2 3" key="1">
    <citation type="journal article" date="2015" name="Stand. Genomic Sci.">
        <title>High quality draft genome sequence of the moderately halophilic bacterium Pontibacillus yanchengensis Y32(T) and comparison among Pontibacillus genomes.</title>
        <authorList>
            <person name="Huang J."/>
            <person name="Qiao Z.X."/>
            <person name="Tang J.W."/>
            <person name="Wang G."/>
        </authorList>
    </citation>
    <scope>NUCLEOTIDE SEQUENCE [LARGE SCALE GENOMIC DNA]</scope>
    <source>
        <strain evidence="2 3">Y32</strain>
    </source>
</reference>
<evidence type="ECO:0000259" key="1">
    <source>
        <dbReference type="PROSITE" id="PS50887"/>
    </source>
</evidence>
<dbReference type="RefSeq" id="WP_036823577.1">
    <property type="nucleotide sequence ID" value="NZ_AVBF01000077.1"/>
</dbReference>
<dbReference type="EMBL" id="AVBF01000077">
    <property type="protein sequence ID" value="KGP71200.1"/>
    <property type="molecule type" value="Genomic_DNA"/>
</dbReference>
<sequence length="323" mass="36632">MLTYIGEIAEAVPFVHRNTISSHINEIFEQDKNLEGVVIGDNAHIDGLVMKGAFYKKIAAKFGYDLFMGRSIELIMDASPLIVDYFTSITDVSSLAMNREQDHLYDYVIITKDDRFYGIVSIKDLLQTFAEIQAFMARYSNPLTGLPGNNLIEENLTKALDAPTYSIFYLDLNHFKAYNDSYGFKQGDVVIRETSMLLQEIFRNHSSNSFLGHIGGDDFIGVIYSHEYEPISEQIIQVFDQKVPSFYSVEDWDRGFVHVHDRNNTLVQLPLLSIAIAIVTNQKAHFESTDQISEYATQLKSLCKRTKGSHCVADSTFLSCVKK</sequence>
<gene>
    <name evidence="2" type="ORF">N782_20530</name>
</gene>
<dbReference type="InterPro" id="IPR046342">
    <property type="entry name" value="CBS_dom_sf"/>
</dbReference>
<dbReference type="InterPro" id="IPR043128">
    <property type="entry name" value="Rev_trsase/Diguanyl_cyclase"/>
</dbReference>
<dbReference type="Pfam" id="PF00990">
    <property type="entry name" value="GGDEF"/>
    <property type="match status" value="1"/>
</dbReference>
<dbReference type="Pfam" id="PF00571">
    <property type="entry name" value="CBS"/>
    <property type="match status" value="1"/>
</dbReference>
<dbReference type="InterPro" id="IPR000644">
    <property type="entry name" value="CBS_dom"/>
</dbReference>
<dbReference type="STRING" id="1385514.N782_20530"/>
<comment type="caution">
    <text evidence="2">The sequence shown here is derived from an EMBL/GenBank/DDBJ whole genome shotgun (WGS) entry which is preliminary data.</text>
</comment>
<dbReference type="OrthoDB" id="9813903at2"/>
<dbReference type="SUPFAM" id="SSF54631">
    <property type="entry name" value="CBS-domain pair"/>
    <property type="match status" value="1"/>
</dbReference>
<dbReference type="GO" id="GO:1902201">
    <property type="term" value="P:negative regulation of bacterial-type flagellum-dependent cell motility"/>
    <property type="evidence" value="ECO:0007669"/>
    <property type="project" value="TreeGrafter"/>
</dbReference>
<dbReference type="NCBIfam" id="TIGR00254">
    <property type="entry name" value="GGDEF"/>
    <property type="match status" value="1"/>
</dbReference>
<organism evidence="2 3">
    <name type="scientific">Pontibacillus yanchengensis Y32</name>
    <dbReference type="NCBI Taxonomy" id="1385514"/>
    <lineage>
        <taxon>Bacteria</taxon>
        <taxon>Bacillati</taxon>
        <taxon>Bacillota</taxon>
        <taxon>Bacilli</taxon>
        <taxon>Bacillales</taxon>
        <taxon>Bacillaceae</taxon>
        <taxon>Pontibacillus</taxon>
    </lineage>
</organism>
<dbReference type="PROSITE" id="PS50887">
    <property type="entry name" value="GGDEF"/>
    <property type="match status" value="1"/>
</dbReference>
<dbReference type="InterPro" id="IPR000160">
    <property type="entry name" value="GGDEF_dom"/>
</dbReference>
<accession>A0A0A2TPD6</accession>
<dbReference type="Gene3D" id="3.30.70.270">
    <property type="match status" value="1"/>
</dbReference>
<dbReference type="InterPro" id="IPR050469">
    <property type="entry name" value="Diguanylate_Cyclase"/>
</dbReference>